<accession>A0AAD3CUN1</accession>
<dbReference type="CDD" id="cd02066">
    <property type="entry name" value="GRX_family"/>
    <property type="match status" value="1"/>
</dbReference>
<dbReference type="Proteomes" id="UP001054902">
    <property type="component" value="Unassembled WGS sequence"/>
</dbReference>
<feature type="signal peptide" evidence="2">
    <location>
        <begin position="1"/>
        <end position="19"/>
    </location>
</feature>
<dbReference type="InterPro" id="IPR004045">
    <property type="entry name" value="Glutathione_S-Trfase_N"/>
</dbReference>
<keyword evidence="5" id="KW-1185">Reference proteome</keyword>
<dbReference type="SUPFAM" id="SSF52833">
    <property type="entry name" value="Thioredoxin-like"/>
    <property type="match status" value="2"/>
</dbReference>
<dbReference type="PANTHER" id="PTHR45288:SF1">
    <property type="entry name" value="THIOREDOXIN FAMILY PROTEIN"/>
    <property type="match status" value="1"/>
</dbReference>
<protein>
    <recommendedName>
        <fullName evidence="3">GST N-terminal domain-containing protein</fullName>
    </recommendedName>
</protein>
<dbReference type="Gene3D" id="3.40.30.10">
    <property type="entry name" value="Glutaredoxin"/>
    <property type="match status" value="2"/>
</dbReference>
<evidence type="ECO:0000313" key="4">
    <source>
        <dbReference type="EMBL" id="GFH52194.1"/>
    </source>
</evidence>
<evidence type="ECO:0000313" key="5">
    <source>
        <dbReference type="Proteomes" id="UP001054902"/>
    </source>
</evidence>
<dbReference type="InterPro" id="IPR002109">
    <property type="entry name" value="Glutaredoxin"/>
</dbReference>
<dbReference type="EMBL" id="BLLK01000045">
    <property type="protein sequence ID" value="GFH52194.1"/>
    <property type="molecule type" value="Genomic_DNA"/>
</dbReference>
<dbReference type="PANTHER" id="PTHR45288">
    <property type="entry name" value="THIOREDOXIN FAMILY PROTEIN"/>
    <property type="match status" value="1"/>
</dbReference>
<evidence type="ECO:0000256" key="2">
    <source>
        <dbReference type="SAM" id="SignalP"/>
    </source>
</evidence>
<feature type="domain" description="GST N-terminal" evidence="3">
    <location>
        <begin position="211"/>
        <end position="293"/>
    </location>
</feature>
<dbReference type="Pfam" id="PF13417">
    <property type="entry name" value="GST_N_3"/>
    <property type="match status" value="1"/>
</dbReference>
<reference evidence="4 5" key="1">
    <citation type="journal article" date="2021" name="Sci. Rep.">
        <title>The genome of the diatom Chaetoceros tenuissimus carries an ancient integrated fragment of an extant virus.</title>
        <authorList>
            <person name="Hongo Y."/>
            <person name="Kimura K."/>
            <person name="Takaki Y."/>
            <person name="Yoshida Y."/>
            <person name="Baba S."/>
            <person name="Kobayashi G."/>
            <person name="Nagasaki K."/>
            <person name="Hano T."/>
            <person name="Tomaru Y."/>
        </authorList>
    </citation>
    <scope>NUCLEOTIDE SEQUENCE [LARGE SCALE GENOMIC DNA]</scope>
    <source>
        <strain evidence="4 5">NIES-3715</strain>
    </source>
</reference>
<name>A0AAD3CUN1_9STRA</name>
<dbReference type="AlphaFoldDB" id="A0AAD3CUN1"/>
<proteinExistence type="predicted"/>
<sequence>MRIFCSVVLFSLLSSGAYSFAPTTNIRSSKGTRSFADDLELRSIPNGFDTLTSGLASIARLPFGTIVDGPKNTSIKIISLHDMEGNSDCRMVRERITELDLNVETVIPAGQNSRSRSDRSYEYFIENEAIPRMVVEDETGQQIFVGKDDILGYFTDVFGTRKPIVDDNEEDLKKKVVEILVKFGEPLPSFLRFGRAEDVASCAKKDTPPKDPLILYSYEGNQFCRLVREVLSELDIPYELRSAGKDSPRRAELAKITGGSTQCPFLIDPNTNTQMPESKDIIVYLYKNYANFVPPSELLGSISKIITPVLKPVYKVLAPFQAGSNREDLNEYLKEIEDMKQEIEREISANNVVIYTYSLSPFCTEAVAVLESLKIPFKEISLGKEWVPFLIDEGGAQKRAALGEMTGQTSLPHIFVNGKSVGGLYEGLLPALENGTFSNLLGSSSASETEDSDGSFE</sequence>
<keyword evidence="1" id="KW-0175">Coiled coil</keyword>
<dbReference type="Pfam" id="PF00462">
    <property type="entry name" value="Glutaredoxin"/>
    <property type="match status" value="1"/>
</dbReference>
<keyword evidence="2" id="KW-0732">Signal</keyword>
<evidence type="ECO:0000259" key="3">
    <source>
        <dbReference type="PROSITE" id="PS50404"/>
    </source>
</evidence>
<evidence type="ECO:0000256" key="1">
    <source>
        <dbReference type="SAM" id="Coils"/>
    </source>
</evidence>
<comment type="caution">
    <text evidence="4">The sequence shown here is derived from an EMBL/GenBank/DDBJ whole genome shotgun (WGS) entry which is preliminary data.</text>
</comment>
<organism evidence="4 5">
    <name type="scientific">Chaetoceros tenuissimus</name>
    <dbReference type="NCBI Taxonomy" id="426638"/>
    <lineage>
        <taxon>Eukaryota</taxon>
        <taxon>Sar</taxon>
        <taxon>Stramenopiles</taxon>
        <taxon>Ochrophyta</taxon>
        <taxon>Bacillariophyta</taxon>
        <taxon>Coscinodiscophyceae</taxon>
        <taxon>Chaetocerotophycidae</taxon>
        <taxon>Chaetocerotales</taxon>
        <taxon>Chaetocerotaceae</taxon>
        <taxon>Chaetoceros</taxon>
    </lineage>
</organism>
<gene>
    <name evidence="4" type="ORF">CTEN210_08670</name>
</gene>
<feature type="coiled-coil region" evidence="1">
    <location>
        <begin position="322"/>
        <end position="349"/>
    </location>
</feature>
<dbReference type="PROSITE" id="PS51354">
    <property type="entry name" value="GLUTAREDOXIN_2"/>
    <property type="match status" value="2"/>
</dbReference>
<dbReference type="InterPro" id="IPR036249">
    <property type="entry name" value="Thioredoxin-like_sf"/>
</dbReference>
<feature type="chain" id="PRO_5042239500" description="GST N-terminal domain-containing protein" evidence="2">
    <location>
        <begin position="20"/>
        <end position="457"/>
    </location>
</feature>
<dbReference type="PROSITE" id="PS50404">
    <property type="entry name" value="GST_NTER"/>
    <property type="match status" value="1"/>
</dbReference>